<evidence type="ECO:0008006" key="4">
    <source>
        <dbReference type="Google" id="ProtNLM"/>
    </source>
</evidence>
<evidence type="ECO:0000313" key="3">
    <source>
        <dbReference type="Proteomes" id="UP001310022"/>
    </source>
</evidence>
<protein>
    <recommendedName>
        <fullName evidence="4">Lipoprotein</fullName>
    </recommendedName>
</protein>
<feature type="chain" id="PRO_5042823697" description="Lipoprotein" evidence="1">
    <location>
        <begin position="19"/>
        <end position="129"/>
    </location>
</feature>
<gene>
    <name evidence="2" type="ORF">PEDI_40100</name>
</gene>
<dbReference type="Proteomes" id="UP001310022">
    <property type="component" value="Unassembled WGS sequence"/>
</dbReference>
<reference evidence="2 3" key="1">
    <citation type="submission" date="2021-12" db="EMBL/GenBank/DDBJ databases">
        <title>Genome sequencing of bacteria with rrn-lacking chromosome and rrn-plasmid.</title>
        <authorList>
            <person name="Anda M."/>
            <person name="Iwasaki W."/>
        </authorList>
    </citation>
    <scope>NUCLEOTIDE SEQUENCE [LARGE SCALE GENOMIC DNA]</scope>
    <source>
        <strain evidence="2 3">NBRC 15940</strain>
    </source>
</reference>
<name>A0AAN4W178_9BACT</name>
<dbReference type="RefSeq" id="WP_338238619.1">
    <property type="nucleotide sequence ID" value="NZ_BQKE01000003.1"/>
</dbReference>
<evidence type="ECO:0000256" key="1">
    <source>
        <dbReference type="SAM" id="SignalP"/>
    </source>
</evidence>
<dbReference type="AlphaFoldDB" id="A0AAN4W178"/>
<comment type="caution">
    <text evidence="2">The sequence shown here is derived from an EMBL/GenBank/DDBJ whole genome shotgun (WGS) entry which is preliminary data.</text>
</comment>
<keyword evidence="3" id="KW-1185">Reference proteome</keyword>
<dbReference type="PROSITE" id="PS51257">
    <property type="entry name" value="PROKAR_LIPOPROTEIN"/>
    <property type="match status" value="1"/>
</dbReference>
<evidence type="ECO:0000313" key="2">
    <source>
        <dbReference type="EMBL" id="GJM63458.1"/>
    </source>
</evidence>
<accession>A0AAN4W178</accession>
<proteinExistence type="predicted"/>
<sequence length="129" mass="15115">MRALTIFLLLFLSSCYFDYGQNNPGGQRISFPATYWDDFVFQTFVDFPGGQARTWVQPPFGPSYWVNHPVYYFDPDPMSTESWIDGDSYCFDTYDYAKEYYEGGCFWISDLIYPYQNNGMDSLDIANIH</sequence>
<feature type="signal peptide" evidence="1">
    <location>
        <begin position="1"/>
        <end position="18"/>
    </location>
</feature>
<dbReference type="EMBL" id="BQKE01000003">
    <property type="protein sequence ID" value="GJM63458.1"/>
    <property type="molecule type" value="Genomic_DNA"/>
</dbReference>
<keyword evidence="1" id="KW-0732">Signal</keyword>
<organism evidence="2 3">
    <name type="scientific">Persicobacter diffluens</name>
    <dbReference type="NCBI Taxonomy" id="981"/>
    <lineage>
        <taxon>Bacteria</taxon>
        <taxon>Pseudomonadati</taxon>
        <taxon>Bacteroidota</taxon>
        <taxon>Cytophagia</taxon>
        <taxon>Cytophagales</taxon>
        <taxon>Persicobacteraceae</taxon>
        <taxon>Persicobacter</taxon>
    </lineage>
</organism>